<dbReference type="OrthoDB" id="5106018at2759"/>
<evidence type="ECO:0000313" key="3">
    <source>
        <dbReference type="Proteomes" id="UP000750502"/>
    </source>
</evidence>
<reference evidence="2" key="1">
    <citation type="journal article" date="2020" name="bioRxiv">
        <title>Historical genomics reveals the evolutionary mechanisms behind multiple outbreaks of the host-specific coffee wilt pathogen Fusarium xylarioides.</title>
        <authorList>
            <person name="Peck D."/>
            <person name="Nowell R.W."/>
            <person name="Flood J."/>
            <person name="Ryan M.J."/>
            <person name="Barraclough T.G."/>
        </authorList>
    </citation>
    <scope>NUCLEOTIDE SEQUENCE</scope>
    <source>
        <strain evidence="2">IMI 127659i</strain>
    </source>
</reference>
<reference evidence="2" key="2">
    <citation type="submission" date="2020-10" db="EMBL/GenBank/DDBJ databases">
        <authorList>
            <person name="Peck L.D."/>
            <person name="Nowell R.W."/>
            <person name="Flood J."/>
            <person name="Ryan M.J."/>
            <person name="Barraclough T.G."/>
        </authorList>
    </citation>
    <scope>NUCLEOTIDE SEQUENCE</scope>
    <source>
        <strain evidence="2">IMI 127659i</strain>
    </source>
</reference>
<evidence type="ECO:0000313" key="2">
    <source>
        <dbReference type="EMBL" id="KAG5768038.1"/>
    </source>
</evidence>
<feature type="region of interest" description="Disordered" evidence="1">
    <location>
        <begin position="87"/>
        <end position="251"/>
    </location>
</feature>
<dbReference type="EMBL" id="JADFTT010000110">
    <property type="protein sequence ID" value="KAG5768038.1"/>
    <property type="molecule type" value="Genomic_DNA"/>
</dbReference>
<feature type="compositionally biased region" description="Low complexity" evidence="1">
    <location>
        <begin position="168"/>
        <end position="202"/>
    </location>
</feature>
<feature type="compositionally biased region" description="Basic and acidic residues" evidence="1">
    <location>
        <begin position="121"/>
        <end position="157"/>
    </location>
</feature>
<organism evidence="2 3">
    <name type="scientific">Fusarium xylarioides</name>
    <dbReference type="NCBI Taxonomy" id="221167"/>
    <lineage>
        <taxon>Eukaryota</taxon>
        <taxon>Fungi</taxon>
        <taxon>Dikarya</taxon>
        <taxon>Ascomycota</taxon>
        <taxon>Pezizomycotina</taxon>
        <taxon>Sordariomycetes</taxon>
        <taxon>Hypocreomycetidae</taxon>
        <taxon>Hypocreales</taxon>
        <taxon>Nectriaceae</taxon>
        <taxon>Fusarium</taxon>
        <taxon>Fusarium fujikuroi species complex</taxon>
    </lineage>
</organism>
<name>A0A9P7L7W3_9HYPO</name>
<accession>A0A9P7L7W3</accession>
<feature type="compositionally biased region" description="Basic and acidic residues" evidence="1">
    <location>
        <begin position="105"/>
        <end position="114"/>
    </location>
</feature>
<gene>
    <name evidence="2" type="ORF">H9Q72_004285</name>
</gene>
<proteinExistence type="predicted"/>
<comment type="caution">
    <text evidence="2">The sequence shown here is derived from an EMBL/GenBank/DDBJ whole genome shotgun (WGS) entry which is preliminary data.</text>
</comment>
<evidence type="ECO:0000256" key="1">
    <source>
        <dbReference type="SAM" id="MobiDB-lite"/>
    </source>
</evidence>
<keyword evidence="3" id="KW-1185">Reference proteome</keyword>
<dbReference type="Proteomes" id="UP000750502">
    <property type="component" value="Unassembled WGS sequence"/>
</dbReference>
<feature type="compositionally biased region" description="Basic and acidic residues" evidence="1">
    <location>
        <begin position="217"/>
        <end position="229"/>
    </location>
</feature>
<dbReference type="AlphaFoldDB" id="A0A9P7L7W3"/>
<protein>
    <submittedName>
        <fullName evidence="2">Uncharacterized protein</fullName>
    </submittedName>
</protein>
<sequence>MTNSIGLVGSLGAKLAHDKVKTRLNKIDVQVVKKESDLVPNYVVAAKASDIPEKWSGATQMPKQWLQAMMDITPIRDLAWIDPEEWKANNKQGGVAEDEEGDGGEEARGKKRNTEALIAEIKAEAEGKQAPKAAKDQADKDQADKDQADKDQVKQESAETDLSSVPANGSDSSESPSSGPDSSSNSSERSTPASSTARSLSPEAEDAEKQAQNAIIKAREARTELERAQRAATEAVDNARTLGAAEMPSLP</sequence>